<dbReference type="GO" id="GO:0016020">
    <property type="term" value="C:membrane"/>
    <property type="evidence" value="ECO:0007669"/>
    <property type="project" value="UniProtKB-SubCell"/>
</dbReference>
<dbReference type="Gene3D" id="1.20.120.550">
    <property type="entry name" value="Membrane associated eicosanoid/glutathione metabolism-like domain"/>
    <property type="match status" value="1"/>
</dbReference>
<dbReference type="EMBL" id="UINC01077935">
    <property type="protein sequence ID" value="SVC18526.1"/>
    <property type="molecule type" value="Genomic_DNA"/>
</dbReference>
<organism evidence="6">
    <name type="scientific">marine metagenome</name>
    <dbReference type="NCBI Taxonomy" id="408172"/>
    <lineage>
        <taxon>unclassified sequences</taxon>
        <taxon>metagenomes</taxon>
        <taxon>ecological metagenomes</taxon>
    </lineage>
</organism>
<feature type="transmembrane region" description="Helical" evidence="5">
    <location>
        <begin position="64"/>
        <end position="81"/>
    </location>
</feature>
<comment type="subcellular location">
    <subcellularLocation>
        <location evidence="1">Membrane</location>
    </subcellularLocation>
</comment>
<keyword evidence="3 5" id="KW-1133">Transmembrane helix</keyword>
<dbReference type="InterPro" id="IPR001129">
    <property type="entry name" value="Membr-assoc_MAPEG"/>
</dbReference>
<proteinExistence type="predicted"/>
<keyword evidence="4 5" id="KW-0472">Membrane</keyword>
<sequence length="139" mass="16442">MDKQLILIPIAPVIFLTLIVAVHMRYFAVKKAVKSRDVKFGYFKVYQGNVPDYLLAARHHYKNMFELPLIFYVICILVYISDNLDSFDLWLAWGFVITKYVHSIIRMTTNYVPHRGITFSISFLIVIVQYFYFFSKIII</sequence>
<evidence type="ECO:0000256" key="3">
    <source>
        <dbReference type="ARBA" id="ARBA00022989"/>
    </source>
</evidence>
<reference evidence="6" key="1">
    <citation type="submission" date="2018-05" db="EMBL/GenBank/DDBJ databases">
        <authorList>
            <person name="Lanie J.A."/>
            <person name="Ng W.-L."/>
            <person name="Kazmierczak K.M."/>
            <person name="Andrzejewski T.M."/>
            <person name="Davidsen T.M."/>
            <person name="Wayne K.J."/>
            <person name="Tettelin H."/>
            <person name="Glass J.I."/>
            <person name="Rusch D."/>
            <person name="Podicherti R."/>
            <person name="Tsui H.-C.T."/>
            <person name="Winkler M.E."/>
        </authorList>
    </citation>
    <scope>NUCLEOTIDE SEQUENCE</scope>
</reference>
<evidence type="ECO:0000256" key="5">
    <source>
        <dbReference type="SAM" id="Phobius"/>
    </source>
</evidence>
<evidence type="ECO:0000256" key="1">
    <source>
        <dbReference type="ARBA" id="ARBA00004370"/>
    </source>
</evidence>
<keyword evidence="2 5" id="KW-0812">Transmembrane</keyword>
<feature type="transmembrane region" description="Helical" evidence="5">
    <location>
        <begin position="6"/>
        <end position="27"/>
    </location>
</feature>
<dbReference type="AlphaFoldDB" id="A0A382K3D7"/>
<evidence type="ECO:0008006" key="7">
    <source>
        <dbReference type="Google" id="ProtNLM"/>
    </source>
</evidence>
<evidence type="ECO:0000313" key="6">
    <source>
        <dbReference type="EMBL" id="SVC18526.1"/>
    </source>
</evidence>
<gene>
    <name evidence="6" type="ORF">METZ01_LOCUS271380</name>
</gene>
<name>A0A382K3D7_9ZZZZ</name>
<dbReference type="Pfam" id="PF01124">
    <property type="entry name" value="MAPEG"/>
    <property type="match status" value="1"/>
</dbReference>
<evidence type="ECO:0000256" key="4">
    <source>
        <dbReference type="ARBA" id="ARBA00023136"/>
    </source>
</evidence>
<dbReference type="InterPro" id="IPR023352">
    <property type="entry name" value="MAPEG-like_dom_sf"/>
</dbReference>
<dbReference type="SUPFAM" id="SSF161084">
    <property type="entry name" value="MAPEG domain-like"/>
    <property type="match status" value="1"/>
</dbReference>
<protein>
    <recommendedName>
        <fullName evidence="7">MAPEG family protein</fullName>
    </recommendedName>
</protein>
<accession>A0A382K3D7</accession>
<feature type="transmembrane region" description="Helical" evidence="5">
    <location>
        <begin position="117"/>
        <end position="134"/>
    </location>
</feature>
<evidence type="ECO:0000256" key="2">
    <source>
        <dbReference type="ARBA" id="ARBA00022692"/>
    </source>
</evidence>